<reference evidence="2" key="1">
    <citation type="submission" date="2022-04" db="EMBL/GenBank/DDBJ databases">
        <title>Diverse halophilic archaea isolated from saline environments.</title>
        <authorList>
            <person name="Cui H.-L."/>
        </authorList>
    </citation>
    <scope>NUCLEOTIDE SEQUENCE</scope>
    <source>
        <strain evidence="2">XZYJT40</strain>
    </source>
</reference>
<feature type="transmembrane region" description="Helical" evidence="1">
    <location>
        <begin position="111"/>
        <end position="132"/>
    </location>
</feature>
<evidence type="ECO:0000256" key="1">
    <source>
        <dbReference type="SAM" id="Phobius"/>
    </source>
</evidence>
<keyword evidence="1" id="KW-1133">Transmembrane helix</keyword>
<sequence length="299" mass="30995">MTELAGTASADDTDGFFGLVVGLYAAAVAAPAVAIGVALAWTTDPGALFVALLGSLTLVAGVVGRVGRRETVAVRLGATRWVWAAVVPPLGYLASLLAWDALLGGSPPGSVAGLALVGALAGLAAGIGLVTASHNRHAKALLADSPPIVAFSARAPERDRTLGKWAAGSMLVVSAAGFVAGILLHADLLQSLFQILFPIAAGFYGSLNERELRVSSAGLVTGSPVHKRLVPWKTFESYDVTDEAIVVRRAGWSAWGLRDVRRDATEVEDAEAVASALGEFLPRHERPGRCDPVRATRYG</sequence>
<feature type="transmembrane region" description="Helical" evidence="1">
    <location>
        <begin position="162"/>
        <end position="182"/>
    </location>
</feature>
<dbReference type="EMBL" id="CP096658">
    <property type="protein sequence ID" value="UPV99206.1"/>
    <property type="molecule type" value="Genomic_DNA"/>
</dbReference>
<feature type="transmembrane region" description="Helical" evidence="1">
    <location>
        <begin position="16"/>
        <end position="41"/>
    </location>
</feature>
<name>A0A8U0IDS9_9EURY</name>
<evidence type="ECO:0008006" key="4">
    <source>
        <dbReference type="Google" id="ProtNLM"/>
    </source>
</evidence>
<feature type="transmembrane region" description="Helical" evidence="1">
    <location>
        <begin position="188"/>
        <end position="207"/>
    </location>
</feature>
<dbReference type="GeneID" id="72190547"/>
<evidence type="ECO:0000313" key="3">
    <source>
        <dbReference type="Proteomes" id="UP000830434"/>
    </source>
</evidence>
<keyword evidence="3" id="KW-1185">Reference proteome</keyword>
<proteinExistence type="predicted"/>
<dbReference type="Proteomes" id="UP000830434">
    <property type="component" value="Chromosome"/>
</dbReference>
<evidence type="ECO:0000313" key="2">
    <source>
        <dbReference type="EMBL" id="UPV99206.1"/>
    </source>
</evidence>
<organism evidence="2 3">
    <name type="scientific">Halorussus gelatinilyticus</name>
    <dbReference type="NCBI Taxonomy" id="2937524"/>
    <lineage>
        <taxon>Archaea</taxon>
        <taxon>Methanobacteriati</taxon>
        <taxon>Methanobacteriota</taxon>
        <taxon>Stenosarchaea group</taxon>
        <taxon>Halobacteria</taxon>
        <taxon>Halobacteriales</taxon>
        <taxon>Haladaptataceae</taxon>
        <taxon>Halorussus</taxon>
    </lineage>
</organism>
<keyword evidence="1" id="KW-0812">Transmembrane</keyword>
<gene>
    <name evidence="2" type="ORF">M0R88_11790</name>
</gene>
<dbReference type="RefSeq" id="WP_248653705.1">
    <property type="nucleotide sequence ID" value="NZ_CP096658.1"/>
</dbReference>
<accession>A0A8U0IDS9</accession>
<protein>
    <recommendedName>
        <fullName evidence="4">PH domain-containing protein</fullName>
    </recommendedName>
</protein>
<dbReference type="KEGG" id="haxz:M0R88_11790"/>
<dbReference type="AlphaFoldDB" id="A0A8U0IDS9"/>
<feature type="transmembrane region" description="Helical" evidence="1">
    <location>
        <begin position="47"/>
        <end position="66"/>
    </location>
</feature>
<feature type="transmembrane region" description="Helical" evidence="1">
    <location>
        <begin position="78"/>
        <end position="99"/>
    </location>
</feature>
<keyword evidence="1" id="KW-0472">Membrane</keyword>